<gene>
    <name evidence="1" type="ORF">IAB63_10885</name>
</gene>
<dbReference type="EMBL" id="DVLT01000069">
    <property type="protein sequence ID" value="HIU03744.1"/>
    <property type="molecule type" value="Genomic_DNA"/>
</dbReference>
<proteinExistence type="predicted"/>
<dbReference type="SUPFAM" id="SSF109604">
    <property type="entry name" value="HD-domain/PDEase-like"/>
    <property type="match status" value="1"/>
</dbReference>
<organism evidence="1 2">
    <name type="scientific">Candidatus Onthocola gallistercoris</name>
    <dbReference type="NCBI Taxonomy" id="2840876"/>
    <lineage>
        <taxon>Bacteria</taxon>
        <taxon>Bacillati</taxon>
        <taxon>Bacillota</taxon>
        <taxon>Bacilli</taxon>
        <taxon>Candidatus Onthocola</taxon>
    </lineage>
</organism>
<dbReference type="Gene3D" id="1.10.3210.10">
    <property type="entry name" value="Hypothetical protein af1432"/>
    <property type="match status" value="1"/>
</dbReference>
<comment type="caution">
    <text evidence="1">The sequence shown here is derived from an EMBL/GenBank/DDBJ whole genome shotgun (WGS) entry which is preliminary data.</text>
</comment>
<sequence length="146" mass="17034">MWSELEQKALKIAWQAHKGQTDKAGQPYIYHVLAVSKAMGQEKCRVLALLHDVCEDSDLTRDDLIRRGIPEDIAHSVQVMTRKKGEDYMDYIRRVSLDDMARAVKIQDLKHNMDLTRIPNPTGKDWTRVEKYEKALRFLLTLPWNL</sequence>
<protein>
    <submittedName>
        <fullName evidence="1">GTP pyrophosphokinase</fullName>
    </submittedName>
</protein>
<name>A0A9D1HIV5_9FIRM</name>
<accession>A0A9D1HIV5</accession>
<evidence type="ECO:0000313" key="2">
    <source>
        <dbReference type="Proteomes" id="UP000824164"/>
    </source>
</evidence>
<reference evidence="1" key="2">
    <citation type="journal article" date="2021" name="PeerJ">
        <title>Extensive microbial diversity within the chicken gut microbiome revealed by metagenomics and culture.</title>
        <authorList>
            <person name="Gilroy R."/>
            <person name="Ravi A."/>
            <person name="Getino M."/>
            <person name="Pursley I."/>
            <person name="Horton D.L."/>
            <person name="Alikhan N.F."/>
            <person name="Baker D."/>
            <person name="Gharbi K."/>
            <person name="Hall N."/>
            <person name="Watson M."/>
            <person name="Adriaenssens E.M."/>
            <person name="Foster-Nyarko E."/>
            <person name="Jarju S."/>
            <person name="Secka A."/>
            <person name="Antonio M."/>
            <person name="Oren A."/>
            <person name="Chaudhuri R.R."/>
            <person name="La Ragione R."/>
            <person name="Hildebrand F."/>
            <person name="Pallen M.J."/>
        </authorList>
    </citation>
    <scope>NUCLEOTIDE SEQUENCE</scope>
    <source>
        <strain evidence="1">CHK187-14744</strain>
    </source>
</reference>
<dbReference type="AlphaFoldDB" id="A0A9D1HIV5"/>
<evidence type="ECO:0000313" key="1">
    <source>
        <dbReference type="EMBL" id="HIU03744.1"/>
    </source>
</evidence>
<reference evidence="1" key="1">
    <citation type="submission" date="2020-10" db="EMBL/GenBank/DDBJ databases">
        <authorList>
            <person name="Gilroy R."/>
        </authorList>
    </citation>
    <scope>NUCLEOTIDE SEQUENCE</scope>
    <source>
        <strain evidence="1">CHK187-14744</strain>
    </source>
</reference>
<dbReference type="Proteomes" id="UP000824164">
    <property type="component" value="Unassembled WGS sequence"/>
</dbReference>